<organism evidence="1 2">
    <name type="scientific">Vermiconidia calcicola</name>
    <dbReference type="NCBI Taxonomy" id="1690605"/>
    <lineage>
        <taxon>Eukaryota</taxon>
        <taxon>Fungi</taxon>
        <taxon>Dikarya</taxon>
        <taxon>Ascomycota</taxon>
        <taxon>Pezizomycotina</taxon>
        <taxon>Dothideomycetes</taxon>
        <taxon>Dothideomycetidae</taxon>
        <taxon>Mycosphaerellales</taxon>
        <taxon>Extremaceae</taxon>
        <taxon>Vermiconidia</taxon>
    </lineage>
</organism>
<proteinExistence type="predicted"/>
<reference evidence="1" key="1">
    <citation type="submission" date="2023-07" db="EMBL/GenBank/DDBJ databases">
        <title>Black Yeasts Isolated from many extreme environments.</title>
        <authorList>
            <person name="Coleine C."/>
            <person name="Stajich J.E."/>
            <person name="Selbmann L."/>
        </authorList>
    </citation>
    <scope>NUCLEOTIDE SEQUENCE</scope>
    <source>
        <strain evidence="1">CCFEE 5714</strain>
    </source>
</reference>
<evidence type="ECO:0000313" key="2">
    <source>
        <dbReference type="Proteomes" id="UP001281147"/>
    </source>
</evidence>
<dbReference type="EMBL" id="JAUTXU010000123">
    <property type="protein sequence ID" value="KAK3706099.1"/>
    <property type="molecule type" value="Genomic_DNA"/>
</dbReference>
<evidence type="ECO:0000313" key="1">
    <source>
        <dbReference type="EMBL" id="KAK3706099.1"/>
    </source>
</evidence>
<sequence>MAIPAEPLLASAIWSSEQALKTSSGSKPTSRHNELNIGCHAVDNTLGYVAEYGSLNCISGEPNTGAREICQALMVSHLLGSAKATAVVIDSGLAFDVRAVHRALVQRMHGETDAAQKATRVLDRLKIMKVFDFEGLTECVSELRNMLEAKAAPGSDESTNAQGPKTTVRDSEDEEEMLDVASPSETATQPAAKHATQETSTQASGLVLIDNLSQVTIPMIKNHHAHGQALLASFMRSLSHLTTTHNLCTTIVNGTTSSTNFKNESPSIFSSCTLRPILGKAFAHQLDNHLLVHEMVSTTGKKKEGNAAAGISTDGPKIADPVAVIEVLQDRNGGRLEQTGNED</sequence>
<protein>
    <submittedName>
        <fullName evidence="1">Uncharacterized protein</fullName>
    </submittedName>
</protein>
<name>A0ACC3MZF5_9PEZI</name>
<dbReference type="Proteomes" id="UP001281147">
    <property type="component" value="Unassembled WGS sequence"/>
</dbReference>
<comment type="caution">
    <text evidence="1">The sequence shown here is derived from an EMBL/GenBank/DDBJ whole genome shotgun (WGS) entry which is preliminary data.</text>
</comment>
<accession>A0ACC3MZF5</accession>
<keyword evidence="2" id="KW-1185">Reference proteome</keyword>
<gene>
    <name evidence="1" type="ORF">LTR37_012926</name>
</gene>